<accession>A0AAP0LPT6</accession>
<reference evidence="2 3" key="1">
    <citation type="submission" date="2024-05" db="EMBL/GenBank/DDBJ databases">
        <title>Haplotype-resolved chromosome-level genome assembly of Huyou (Citrus changshanensis).</title>
        <authorList>
            <person name="Miao C."/>
            <person name="Chen W."/>
            <person name="Wu Y."/>
            <person name="Wang L."/>
            <person name="Zhao S."/>
            <person name="Grierson D."/>
            <person name="Xu C."/>
            <person name="Chen K."/>
        </authorList>
    </citation>
    <scope>NUCLEOTIDE SEQUENCE [LARGE SCALE GENOMIC DNA]</scope>
    <source>
        <strain evidence="2">01-14</strain>
        <tissue evidence="2">Leaf</tissue>
    </source>
</reference>
<evidence type="ECO:0000313" key="2">
    <source>
        <dbReference type="EMBL" id="KAK9182289.1"/>
    </source>
</evidence>
<evidence type="ECO:0000313" key="3">
    <source>
        <dbReference type="Proteomes" id="UP001428341"/>
    </source>
</evidence>
<name>A0AAP0LPT6_9ROSI</name>
<dbReference type="Proteomes" id="UP001428341">
    <property type="component" value="Unassembled WGS sequence"/>
</dbReference>
<comment type="caution">
    <text evidence="2">The sequence shown here is derived from an EMBL/GenBank/DDBJ whole genome shotgun (WGS) entry which is preliminary data.</text>
</comment>
<proteinExistence type="predicted"/>
<feature type="chain" id="PRO_5042884181" evidence="1">
    <location>
        <begin position="31"/>
        <end position="124"/>
    </location>
</feature>
<keyword evidence="3" id="KW-1185">Reference proteome</keyword>
<sequence length="124" mass="14497">MQKSEASQRTVLFLIKFLVLLLVMAPQKHQKDKLIDVGLEGFALLDEFYERPKKSGGRLPTAHQGYDHQYQLHRQYRQYDYYNQYRGPQVVNIREPVIDSNQAALIYGGKGIVDYSIRKPIRRA</sequence>
<dbReference type="PANTHER" id="PTHR33484">
    <property type="entry name" value="BNAC07G33360D PROTEIN"/>
    <property type="match status" value="1"/>
</dbReference>
<feature type="signal peptide" evidence="1">
    <location>
        <begin position="1"/>
        <end position="30"/>
    </location>
</feature>
<dbReference type="PANTHER" id="PTHR33484:SF12">
    <property type="entry name" value="AP2_ERF DOMAIN-CONTAINING PROTEIN"/>
    <property type="match status" value="1"/>
</dbReference>
<organism evidence="2 3">
    <name type="scientific">Citrus x changshan-huyou</name>
    <dbReference type="NCBI Taxonomy" id="2935761"/>
    <lineage>
        <taxon>Eukaryota</taxon>
        <taxon>Viridiplantae</taxon>
        <taxon>Streptophyta</taxon>
        <taxon>Embryophyta</taxon>
        <taxon>Tracheophyta</taxon>
        <taxon>Spermatophyta</taxon>
        <taxon>Magnoliopsida</taxon>
        <taxon>eudicotyledons</taxon>
        <taxon>Gunneridae</taxon>
        <taxon>Pentapetalae</taxon>
        <taxon>rosids</taxon>
        <taxon>malvids</taxon>
        <taxon>Sapindales</taxon>
        <taxon>Rutaceae</taxon>
        <taxon>Aurantioideae</taxon>
        <taxon>Citrus</taxon>
    </lineage>
</organism>
<evidence type="ECO:0000256" key="1">
    <source>
        <dbReference type="SAM" id="SignalP"/>
    </source>
</evidence>
<gene>
    <name evidence="2" type="ORF">WN944_025432</name>
</gene>
<protein>
    <submittedName>
        <fullName evidence="2">Uncharacterized protein</fullName>
    </submittedName>
</protein>
<keyword evidence="1" id="KW-0732">Signal</keyword>
<dbReference type="AlphaFoldDB" id="A0AAP0LPT6"/>
<dbReference type="EMBL" id="JBCGBO010000024">
    <property type="protein sequence ID" value="KAK9182289.1"/>
    <property type="molecule type" value="Genomic_DNA"/>
</dbReference>